<sequence length="76" mass="8971">NSSGKLQSTSQMLIEKKCHVLIARIRLWEWIKSARRMVNKTRRDIYPLPPPFNPKYASVLETSQRLYNIIDVVSFH</sequence>
<evidence type="ECO:0000313" key="2">
    <source>
        <dbReference type="Proteomes" id="UP001059041"/>
    </source>
</evidence>
<name>A0A9W7TAR4_TRIRA</name>
<dbReference type="AlphaFoldDB" id="A0A9W7TAR4"/>
<keyword evidence="2" id="KW-1185">Reference proteome</keyword>
<feature type="non-terminal residue" evidence="1">
    <location>
        <position position="76"/>
    </location>
</feature>
<feature type="non-terminal residue" evidence="1">
    <location>
        <position position="1"/>
    </location>
</feature>
<dbReference type="EMBL" id="JAFHDT010000022">
    <property type="protein sequence ID" value="KAI7793346.1"/>
    <property type="molecule type" value="Genomic_DNA"/>
</dbReference>
<protein>
    <submittedName>
        <fullName evidence="1">Uncharacterized protein</fullName>
    </submittedName>
</protein>
<accession>A0A9W7TAR4</accession>
<gene>
    <name evidence="1" type="ORF">IRJ41_012843</name>
</gene>
<organism evidence="1 2">
    <name type="scientific">Triplophysa rosa</name>
    <name type="common">Cave loach</name>
    <dbReference type="NCBI Taxonomy" id="992332"/>
    <lineage>
        <taxon>Eukaryota</taxon>
        <taxon>Metazoa</taxon>
        <taxon>Chordata</taxon>
        <taxon>Craniata</taxon>
        <taxon>Vertebrata</taxon>
        <taxon>Euteleostomi</taxon>
        <taxon>Actinopterygii</taxon>
        <taxon>Neopterygii</taxon>
        <taxon>Teleostei</taxon>
        <taxon>Ostariophysi</taxon>
        <taxon>Cypriniformes</taxon>
        <taxon>Nemacheilidae</taxon>
        <taxon>Triplophysa</taxon>
    </lineage>
</organism>
<evidence type="ECO:0000313" key="1">
    <source>
        <dbReference type="EMBL" id="KAI7793346.1"/>
    </source>
</evidence>
<dbReference type="Proteomes" id="UP001059041">
    <property type="component" value="Linkage Group LG22"/>
</dbReference>
<proteinExistence type="predicted"/>
<comment type="caution">
    <text evidence="1">The sequence shown here is derived from an EMBL/GenBank/DDBJ whole genome shotgun (WGS) entry which is preliminary data.</text>
</comment>
<reference evidence="1" key="1">
    <citation type="submission" date="2021-02" db="EMBL/GenBank/DDBJ databases">
        <title>Comparative genomics reveals that relaxation of natural selection precedes convergent phenotypic evolution of cavefish.</title>
        <authorList>
            <person name="Peng Z."/>
        </authorList>
    </citation>
    <scope>NUCLEOTIDE SEQUENCE</scope>
    <source>
        <tissue evidence="1">Muscle</tissue>
    </source>
</reference>